<comment type="caution">
    <text evidence="8">The sequence shown here is derived from an EMBL/GenBank/DDBJ whole genome shotgun (WGS) entry which is preliminary data.</text>
</comment>
<feature type="transmembrane region" description="Helical" evidence="5">
    <location>
        <begin position="1222"/>
        <end position="1246"/>
    </location>
</feature>
<reference evidence="8 9" key="1">
    <citation type="journal article" date="2017" name="Nat. Ecol. Evol.">
        <title>Scallop genome provides insights into evolution of bilaterian karyotype and development.</title>
        <authorList>
            <person name="Wang S."/>
            <person name="Zhang J."/>
            <person name="Jiao W."/>
            <person name="Li J."/>
            <person name="Xun X."/>
            <person name="Sun Y."/>
            <person name="Guo X."/>
            <person name="Huan P."/>
            <person name="Dong B."/>
            <person name="Zhang L."/>
            <person name="Hu X."/>
            <person name="Sun X."/>
            <person name="Wang J."/>
            <person name="Zhao C."/>
            <person name="Wang Y."/>
            <person name="Wang D."/>
            <person name="Huang X."/>
            <person name="Wang R."/>
            <person name="Lv J."/>
            <person name="Li Y."/>
            <person name="Zhang Z."/>
            <person name="Liu B."/>
            <person name="Lu W."/>
            <person name="Hui Y."/>
            <person name="Liang J."/>
            <person name="Zhou Z."/>
            <person name="Hou R."/>
            <person name="Li X."/>
            <person name="Liu Y."/>
            <person name="Li H."/>
            <person name="Ning X."/>
            <person name="Lin Y."/>
            <person name="Zhao L."/>
            <person name="Xing Q."/>
            <person name="Dou J."/>
            <person name="Li Y."/>
            <person name="Mao J."/>
            <person name="Guo H."/>
            <person name="Dou H."/>
            <person name="Li T."/>
            <person name="Mu C."/>
            <person name="Jiang W."/>
            <person name="Fu Q."/>
            <person name="Fu X."/>
            <person name="Miao Y."/>
            <person name="Liu J."/>
            <person name="Yu Q."/>
            <person name="Li R."/>
            <person name="Liao H."/>
            <person name="Li X."/>
            <person name="Kong Y."/>
            <person name="Jiang Z."/>
            <person name="Chourrout D."/>
            <person name="Li R."/>
            <person name="Bao Z."/>
        </authorList>
    </citation>
    <scope>NUCLEOTIDE SEQUENCE [LARGE SCALE GENOMIC DNA]</scope>
    <source>
        <strain evidence="8 9">PY_sf001</strain>
    </source>
</reference>
<keyword evidence="6" id="KW-0732">Signal</keyword>
<feature type="transmembrane region" description="Helical" evidence="5">
    <location>
        <begin position="1196"/>
        <end position="1216"/>
    </location>
</feature>
<accession>A0A210PTV3</accession>
<dbReference type="GO" id="GO:0007166">
    <property type="term" value="P:cell surface receptor signaling pathway"/>
    <property type="evidence" value="ECO:0007669"/>
    <property type="project" value="InterPro"/>
</dbReference>
<proteinExistence type="predicted"/>
<dbReference type="EMBL" id="NEDP02005494">
    <property type="protein sequence ID" value="OWF39937.1"/>
    <property type="molecule type" value="Genomic_DNA"/>
</dbReference>
<protein>
    <submittedName>
        <fullName evidence="8">Latrophilin-3</fullName>
    </submittedName>
</protein>
<dbReference type="PANTHER" id="PTHR45902">
    <property type="entry name" value="LATROPHILIN RECEPTOR-LIKE PROTEIN A"/>
    <property type="match status" value="1"/>
</dbReference>
<evidence type="ECO:0000313" key="9">
    <source>
        <dbReference type="Proteomes" id="UP000242188"/>
    </source>
</evidence>
<feature type="transmembrane region" description="Helical" evidence="5">
    <location>
        <begin position="1112"/>
        <end position="1133"/>
    </location>
</feature>
<evidence type="ECO:0000256" key="6">
    <source>
        <dbReference type="SAM" id="SignalP"/>
    </source>
</evidence>
<feature type="signal peptide" evidence="6">
    <location>
        <begin position="1"/>
        <end position="21"/>
    </location>
</feature>
<feature type="transmembrane region" description="Helical" evidence="5">
    <location>
        <begin position="1037"/>
        <end position="1054"/>
    </location>
</feature>
<feature type="chain" id="PRO_5012487852" evidence="6">
    <location>
        <begin position="22"/>
        <end position="1283"/>
    </location>
</feature>
<keyword evidence="3 5" id="KW-1133">Transmembrane helix</keyword>
<dbReference type="Gene3D" id="1.20.1070.10">
    <property type="entry name" value="Rhodopsin 7-helix transmembrane proteins"/>
    <property type="match status" value="1"/>
</dbReference>
<dbReference type="InterPro" id="IPR017981">
    <property type="entry name" value="GPCR_2-like_7TM"/>
</dbReference>
<evidence type="ECO:0000256" key="4">
    <source>
        <dbReference type="ARBA" id="ARBA00023136"/>
    </source>
</evidence>
<evidence type="ECO:0000256" key="3">
    <source>
        <dbReference type="ARBA" id="ARBA00022989"/>
    </source>
</evidence>
<organism evidence="8 9">
    <name type="scientific">Mizuhopecten yessoensis</name>
    <name type="common">Japanese scallop</name>
    <name type="synonym">Patinopecten yessoensis</name>
    <dbReference type="NCBI Taxonomy" id="6573"/>
    <lineage>
        <taxon>Eukaryota</taxon>
        <taxon>Metazoa</taxon>
        <taxon>Spiralia</taxon>
        <taxon>Lophotrochozoa</taxon>
        <taxon>Mollusca</taxon>
        <taxon>Bivalvia</taxon>
        <taxon>Autobranchia</taxon>
        <taxon>Pteriomorphia</taxon>
        <taxon>Pectinida</taxon>
        <taxon>Pectinoidea</taxon>
        <taxon>Pectinidae</taxon>
        <taxon>Mizuhopecten</taxon>
    </lineage>
</organism>
<dbReference type="GO" id="GO:0016020">
    <property type="term" value="C:membrane"/>
    <property type="evidence" value="ECO:0007669"/>
    <property type="project" value="UniProtKB-SubCell"/>
</dbReference>
<comment type="subcellular location">
    <subcellularLocation>
        <location evidence="1">Membrane</location>
        <topology evidence="1">Multi-pass membrane protein</topology>
    </subcellularLocation>
</comment>
<keyword evidence="4 5" id="KW-0472">Membrane</keyword>
<feature type="transmembrane region" description="Helical" evidence="5">
    <location>
        <begin position="1153"/>
        <end position="1175"/>
    </location>
</feature>
<dbReference type="STRING" id="6573.A0A210PTV3"/>
<dbReference type="InterPro" id="IPR053231">
    <property type="entry name" value="GPCR_LN-TM7"/>
</dbReference>
<evidence type="ECO:0000256" key="5">
    <source>
        <dbReference type="SAM" id="Phobius"/>
    </source>
</evidence>
<name>A0A210PTV3_MIZYE</name>
<dbReference type="PROSITE" id="PS50261">
    <property type="entry name" value="G_PROTEIN_RECEP_F2_4"/>
    <property type="match status" value="1"/>
</dbReference>
<feature type="domain" description="G-protein coupled receptors family 2 profile 2" evidence="7">
    <location>
        <begin position="1000"/>
        <end position="1248"/>
    </location>
</feature>
<dbReference type="SUPFAM" id="SSF81321">
    <property type="entry name" value="Family A G protein-coupled receptor-like"/>
    <property type="match status" value="1"/>
</dbReference>
<dbReference type="PANTHER" id="PTHR45902:SF1">
    <property type="entry name" value="LATROPHILIN RECEPTOR-LIKE PROTEIN A"/>
    <property type="match status" value="1"/>
</dbReference>
<keyword evidence="2 5" id="KW-0812">Transmembrane</keyword>
<feature type="transmembrane region" description="Helical" evidence="5">
    <location>
        <begin position="998"/>
        <end position="1025"/>
    </location>
</feature>
<keyword evidence="9" id="KW-1185">Reference proteome</keyword>
<gene>
    <name evidence="8" type="ORF">KP79_PYT04273</name>
</gene>
<dbReference type="Pfam" id="PF00002">
    <property type="entry name" value="7tm_2"/>
    <property type="match status" value="1"/>
</dbReference>
<sequence length="1283" mass="145572">METEFLKIALVCLTFFNTLSALDTSSKQEQKTPGWHTQASSTRTVNNLTNLVYQYYLVCGSEYICEKQNYGFIRNHQPIGDLELCPRCSCNKHCVQKGDCCPDIMFSFPDPVCQNTSIIDNLLNPNNQSNIIVACHDESSNEMKEKCNMNFTNAQLIQNPPVTSANYAFTFRNKYCAECNGVFNYFSWGINILCEKFADFNFLSTYGEIMDYATAEACKVEYEEDQESSKHKCKPTKFQQPFPIDQCNVTGTWLTYDRDIANACLSDYHLNYKTYKNVFCLLCNPPVLSTEPVTSCNVSGSWSLYEASLMNECVKLNATQSTMPYKNVFCFLCNRNNTSRFRYDDADAIIELTDFRPFIYRIRILEYALDYYNDILGSTGITDNDLVATHLNSSTSLNHTRLILLHYAMFGTNSYCSAEFPGGFFVDSPCSCDESCLFSSSAPFCCHDFLLNSTTSCLDSDVSGSDHFAPLIGAISGCNDIPGQNSIRSRCSSRNAKDIFGMLPVTAGDTIFKNFDCFRCNKPAQNLTSHWNFQIECDSYQHFNYFIKVMDIIEHAQRSNCVIRMIPENPNNFAFQMSSIYCSNHYNTSRCNVTGLWSAYDKDIALACESLDLFLPKYRDFKNVYCFMCNRPSTSSITGTTVDTCMVSAENQWYGENITTACTTLPEVHGFKPFRNIFCATCSVANATIIPDIWFPSITMGGRHTVHVDDDHVIVQTSYQDLFSFTSPSVSVELEVLEVGNDDNVIYDRLNNRKHNLTCFPGKTLVEKKCRPLLKNTKNLRYVLAFSLEGNSSTTSPDLLLITVRTEIKSKIHSMDGYITFDYFHIALNISCDANYNGSIGIRILVHASLLIVTKVNRLMAEEKLINMTRMKYNIDNSTYLTADHSVDAFILPAVLGTLSFTRQCYKTETKPRDFTFQQTFRPAVVSDLLLCTHVVLQSQDYAINRIEMSLTLDKSRRSFNSLEYLLVGNEARICLDDFRETYENYLNTDETKPEINIALGIVTLICTIVSLACLFLTFMTYCLFPVMRSLPGINNMNLVVMMFFAQLLFQVGFNQTSITELCRTIGIFIHFFWLSTFTCMSVCSFHMYSVFAGELMSGRQTGSWKKRIMTYMLYSHGLPALVIVINIIILSSTSEEGGIGYGNTRCFISNKVSFYTTFLVPVLLICISNIYFFTRTALKIKGTPKVESTQEKRNDFVIYVKLFSLTGITWILLVIDTLFSVSAFSFLVVFFTVCQGLFVFVSFVLNKRVLKRYFTLCCSKNMSRDNTTSQTTKSTMANSSTV</sequence>
<dbReference type="GO" id="GO:0004930">
    <property type="term" value="F:G protein-coupled receptor activity"/>
    <property type="evidence" value="ECO:0007669"/>
    <property type="project" value="InterPro"/>
</dbReference>
<evidence type="ECO:0000259" key="7">
    <source>
        <dbReference type="PROSITE" id="PS50261"/>
    </source>
</evidence>
<dbReference type="Proteomes" id="UP000242188">
    <property type="component" value="Unassembled WGS sequence"/>
</dbReference>
<feature type="transmembrane region" description="Helical" evidence="5">
    <location>
        <begin position="1066"/>
        <end position="1092"/>
    </location>
</feature>
<evidence type="ECO:0000256" key="2">
    <source>
        <dbReference type="ARBA" id="ARBA00022692"/>
    </source>
</evidence>
<dbReference type="CDD" id="cd15039">
    <property type="entry name" value="7tmB3_Methuselah-like"/>
    <property type="match status" value="1"/>
</dbReference>
<dbReference type="OrthoDB" id="10051649at2759"/>
<evidence type="ECO:0000256" key="1">
    <source>
        <dbReference type="ARBA" id="ARBA00004141"/>
    </source>
</evidence>
<dbReference type="InterPro" id="IPR000832">
    <property type="entry name" value="GPCR_2_secretin-like"/>
</dbReference>
<evidence type="ECO:0000313" key="8">
    <source>
        <dbReference type="EMBL" id="OWF39937.1"/>
    </source>
</evidence>